<feature type="compositionally biased region" description="Low complexity" evidence="10">
    <location>
        <begin position="21"/>
        <end position="35"/>
    </location>
</feature>
<evidence type="ECO:0000256" key="10">
    <source>
        <dbReference type="SAM" id="MobiDB-lite"/>
    </source>
</evidence>
<feature type="coiled-coil region" evidence="9">
    <location>
        <begin position="454"/>
        <end position="481"/>
    </location>
</feature>
<keyword evidence="5" id="KW-0802">TPR repeat</keyword>
<evidence type="ECO:0000256" key="3">
    <source>
        <dbReference type="ARBA" id="ARBA00018408"/>
    </source>
</evidence>
<keyword evidence="6 9" id="KW-0175">Coiled coil</keyword>
<dbReference type="InterPro" id="IPR037692">
    <property type="entry name" value="CEP70"/>
</dbReference>
<comment type="subcellular location">
    <subcellularLocation>
        <location evidence="1">Cytoplasm</location>
        <location evidence="1">Cytoskeleton</location>
        <location evidence="1">Microtubule organizing center</location>
        <location evidence="1">Centrosome</location>
    </subcellularLocation>
</comment>
<gene>
    <name evidence="11" type="ORF">WJX81_006688</name>
</gene>
<evidence type="ECO:0000256" key="9">
    <source>
        <dbReference type="SAM" id="Coils"/>
    </source>
</evidence>
<name>A0AAW1S8Z8_9CHLO</name>
<dbReference type="GO" id="GO:0043015">
    <property type="term" value="F:gamma-tubulin binding"/>
    <property type="evidence" value="ECO:0007669"/>
    <property type="project" value="InterPro"/>
</dbReference>
<evidence type="ECO:0000256" key="8">
    <source>
        <dbReference type="ARBA" id="ARBA00025273"/>
    </source>
</evidence>
<organism evidence="11 12">
    <name type="scientific">Elliptochloris bilobata</name>
    <dbReference type="NCBI Taxonomy" id="381761"/>
    <lineage>
        <taxon>Eukaryota</taxon>
        <taxon>Viridiplantae</taxon>
        <taxon>Chlorophyta</taxon>
        <taxon>core chlorophytes</taxon>
        <taxon>Trebouxiophyceae</taxon>
        <taxon>Trebouxiophyceae incertae sedis</taxon>
        <taxon>Elliptochloris clade</taxon>
        <taxon>Elliptochloris</taxon>
    </lineage>
</organism>
<dbReference type="PANTHER" id="PTHR14594">
    <property type="entry name" value="CENTROSOMAL PROTEIN OF 70 KDA"/>
    <property type="match status" value="1"/>
</dbReference>
<evidence type="ECO:0000313" key="12">
    <source>
        <dbReference type="Proteomes" id="UP001445335"/>
    </source>
</evidence>
<evidence type="ECO:0000256" key="6">
    <source>
        <dbReference type="ARBA" id="ARBA00023054"/>
    </source>
</evidence>
<feature type="compositionally biased region" description="Low complexity" evidence="10">
    <location>
        <begin position="332"/>
        <end position="350"/>
    </location>
</feature>
<comment type="function">
    <text evidence="8">Plays a role in the organization of both preexisting and nascent microtubules in interphase cells. During mitosis, required for the organization and orientation of the mitotic spindle.</text>
</comment>
<evidence type="ECO:0000256" key="1">
    <source>
        <dbReference type="ARBA" id="ARBA00004300"/>
    </source>
</evidence>
<evidence type="ECO:0000256" key="7">
    <source>
        <dbReference type="ARBA" id="ARBA00023212"/>
    </source>
</evidence>
<comment type="caution">
    <text evidence="11">The sequence shown here is derived from an EMBL/GenBank/DDBJ whole genome shotgun (WGS) entry which is preliminary data.</text>
</comment>
<comment type="subunit">
    <text evidence="2">Directly interacts with tubulin-gamma; this interaction determines centrosomal localization.</text>
</comment>
<keyword evidence="7" id="KW-0206">Cytoskeleton</keyword>
<keyword evidence="12" id="KW-1185">Reference proteome</keyword>
<sequence length="693" mass="70841">MRAALQMAQTKRRRARKAGEARTGGAHSGSSSGSFSPPPRFLASWQSRAGARAGVGNAGDLSAALEEAARTTDVYEQADAALAEASAVLRGLSQTPVSRQTAAPGAGDAALAADLAAGAALAARFAAGSRRMQREMAALRASLESLGAGAPTTQVLGAARPGGQDALAWRADASPCPNPGQAAEALGAEAAAPQGGEGYDMRAKYRLASEAAQTFGALSLMGTPDTPEGRNRAVETAGTPLLPAPHWRRLDDLLREGGFAGLAPAPQGVPGGAHAAGQLAAALEAALGALGRRQALAGELLAAGAAAAEREAAAAAALRRLRQERDAAMRKAGAAARAAGRGAEAASGSAQKQRDSAASLRAEVQRLQGELTRLRADLRLREAADAAARKQVAILRAEAAAVASAAASDRRRAAAEHSKAQAQVAVLERTVRLRDARIAELEAAACAGPNPADLDAAERQIAEAREKHRRMEAQAAALRTAVAAAGVAAHAHEAAAERLRGALLERVQADEARASKGAAALQRMRRALSAHKGQAGRSAAGAVAAAARELRPVEIAGHYEAQLEPLQEEAAGLRAEVGVLAGQLRDAQNQLAARRRGGAWREAGGDGATQRTAEALRAATEALRAQAAAEAAAAEAARSGSGGELARIVAYFQTLFSVPRLAGVLPAMNQAYQACEQARSFRRAQNSYLVPGD</sequence>
<dbReference type="AlphaFoldDB" id="A0AAW1S8Z8"/>
<evidence type="ECO:0000256" key="5">
    <source>
        <dbReference type="ARBA" id="ARBA00022803"/>
    </source>
</evidence>
<evidence type="ECO:0000256" key="2">
    <source>
        <dbReference type="ARBA" id="ARBA00011832"/>
    </source>
</evidence>
<evidence type="ECO:0000256" key="4">
    <source>
        <dbReference type="ARBA" id="ARBA00022490"/>
    </source>
</evidence>
<dbReference type="GO" id="GO:0060271">
    <property type="term" value="P:cilium assembly"/>
    <property type="evidence" value="ECO:0007669"/>
    <property type="project" value="InterPro"/>
</dbReference>
<protein>
    <recommendedName>
        <fullName evidence="3">Centrosomal protein of 70 kDa</fullName>
    </recommendedName>
</protein>
<dbReference type="GO" id="GO:0070507">
    <property type="term" value="P:regulation of microtubule cytoskeleton organization"/>
    <property type="evidence" value="ECO:0007669"/>
    <property type="project" value="InterPro"/>
</dbReference>
<dbReference type="EMBL" id="JALJOU010000009">
    <property type="protein sequence ID" value="KAK9842064.1"/>
    <property type="molecule type" value="Genomic_DNA"/>
</dbReference>
<accession>A0AAW1S8Z8</accession>
<feature type="region of interest" description="Disordered" evidence="10">
    <location>
        <begin position="332"/>
        <end position="357"/>
    </location>
</feature>
<keyword evidence="4" id="KW-0963">Cytoplasm</keyword>
<dbReference type="Proteomes" id="UP001445335">
    <property type="component" value="Unassembled WGS sequence"/>
</dbReference>
<reference evidence="11 12" key="1">
    <citation type="journal article" date="2024" name="Nat. Commun.">
        <title>Phylogenomics reveals the evolutionary origins of lichenization in chlorophyte algae.</title>
        <authorList>
            <person name="Puginier C."/>
            <person name="Libourel C."/>
            <person name="Otte J."/>
            <person name="Skaloud P."/>
            <person name="Haon M."/>
            <person name="Grisel S."/>
            <person name="Petersen M."/>
            <person name="Berrin J.G."/>
            <person name="Delaux P.M."/>
            <person name="Dal Grande F."/>
            <person name="Keller J."/>
        </authorList>
    </citation>
    <scope>NUCLEOTIDE SEQUENCE [LARGE SCALE GENOMIC DNA]</scope>
    <source>
        <strain evidence="11 12">SAG 245.80</strain>
    </source>
</reference>
<proteinExistence type="predicted"/>
<dbReference type="PANTHER" id="PTHR14594:SF1">
    <property type="entry name" value="CENTROSOMAL PROTEIN OF 70 KDA"/>
    <property type="match status" value="1"/>
</dbReference>
<dbReference type="GO" id="GO:0005815">
    <property type="term" value="C:microtubule organizing center"/>
    <property type="evidence" value="ECO:0007669"/>
    <property type="project" value="TreeGrafter"/>
</dbReference>
<feature type="region of interest" description="Disordered" evidence="10">
    <location>
        <begin position="1"/>
        <end position="47"/>
    </location>
</feature>
<evidence type="ECO:0000313" key="11">
    <source>
        <dbReference type="EMBL" id="KAK9842064.1"/>
    </source>
</evidence>